<keyword evidence="2" id="KW-0732">Signal</keyword>
<evidence type="ECO:0000256" key="1">
    <source>
        <dbReference type="SAM" id="Phobius"/>
    </source>
</evidence>
<keyword evidence="1" id="KW-1133">Transmembrane helix</keyword>
<dbReference type="NCBIfam" id="TIGR03501">
    <property type="entry name" value="GlyGly_CTERM"/>
    <property type="match status" value="1"/>
</dbReference>
<evidence type="ECO:0000313" key="4">
    <source>
        <dbReference type="Proteomes" id="UP001178508"/>
    </source>
</evidence>
<dbReference type="Proteomes" id="UP001178508">
    <property type="component" value="Chromosome 9"/>
</dbReference>
<gene>
    <name evidence="3" type="ORF">XNOV1_A038561</name>
</gene>
<evidence type="ECO:0000256" key="2">
    <source>
        <dbReference type="SAM" id="SignalP"/>
    </source>
</evidence>
<dbReference type="EMBL" id="OY660872">
    <property type="protein sequence ID" value="CAJ1064080.1"/>
    <property type="molecule type" value="Genomic_DNA"/>
</dbReference>
<keyword evidence="1" id="KW-0812">Transmembrane</keyword>
<keyword evidence="4" id="KW-1185">Reference proteome</keyword>
<accession>A0AAV1FSY1</accession>
<reference evidence="3" key="1">
    <citation type="submission" date="2023-08" db="EMBL/GenBank/DDBJ databases">
        <authorList>
            <person name="Alioto T."/>
            <person name="Alioto T."/>
            <person name="Gomez Garrido J."/>
        </authorList>
    </citation>
    <scope>NUCLEOTIDE SEQUENCE</scope>
</reference>
<sequence>MAPHRDLPLLPVIVCLLFVRDSSSLPTTSYENPVRPLATDDYDQVSDVTTKVLKTLATPTKGTFKRCDYNPCLEGQVPCLILSASGCSCPGSTPYNEVPEPPALKSVSWNGSEVVATWCAPYSYVTKYVVTVGGKERLISGKDKRSSGLGDVDNVAQVCVMAANDSGRSKESCMMYQPQDSSLPLKAGLIGGALGFLLLLLLAVLLWRHRRQRKQEASISMHRTAETQ</sequence>
<evidence type="ECO:0000313" key="3">
    <source>
        <dbReference type="EMBL" id="CAJ1064080.1"/>
    </source>
</evidence>
<keyword evidence="1" id="KW-0472">Membrane</keyword>
<feature type="signal peptide" evidence="2">
    <location>
        <begin position="1"/>
        <end position="24"/>
    </location>
</feature>
<name>A0AAV1FSY1_XYRNO</name>
<dbReference type="InterPro" id="IPR020008">
    <property type="entry name" value="GlyGly_CTERM"/>
</dbReference>
<proteinExistence type="predicted"/>
<dbReference type="AlphaFoldDB" id="A0AAV1FSY1"/>
<feature type="chain" id="PRO_5043807710" evidence="2">
    <location>
        <begin position="25"/>
        <end position="228"/>
    </location>
</feature>
<organism evidence="3 4">
    <name type="scientific">Xyrichtys novacula</name>
    <name type="common">Pearly razorfish</name>
    <name type="synonym">Hemipteronotus novacula</name>
    <dbReference type="NCBI Taxonomy" id="13765"/>
    <lineage>
        <taxon>Eukaryota</taxon>
        <taxon>Metazoa</taxon>
        <taxon>Chordata</taxon>
        <taxon>Craniata</taxon>
        <taxon>Vertebrata</taxon>
        <taxon>Euteleostomi</taxon>
        <taxon>Actinopterygii</taxon>
        <taxon>Neopterygii</taxon>
        <taxon>Teleostei</taxon>
        <taxon>Neoteleostei</taxon>
        <taxon>Acanthomorphata</taxon>
        <taxon>Eupercaria</taxon>
        <taxon>Labriformes</taxon>
        <taxon>Labridae</taxon>
        <taxon>Xyrichtys</taxon>
    </lineage>
</organism>
<protein>
    <submittedName>
        <fullName evidence="3">Leucine-rich repeat neuronal protein 4</fullName>
    </submittedName>
</protein>
<feature type="transmembrane region" description="Helical" evidence="1">
    <location>
        <begin position="187"/>
        <end position="207"/>
    </location>
</feature>